<protein>
    <submittedName>
        <fullName evidence="3">Slp family lipoprotein</fullName>
    </submittedName>
</protein>
<feature type="chain" id="PRO_5046359932" evidence="2">
    <location>
        <begin position="19"/>
        <end position="230"/>
    </location>
</feature>
<organism evidence="3 4">
    <name type="scientific">Glaciecola siphonariae</name>
    <dbReference type="NCBI Taxonomy" id="521012"/>
    <lineage>
        <taxon>Bacteria</taxon>
        <taxon>Pseudomonadati</taxon>
        <taxon>Pseudomonadota</taxon>
        <taxon>Gammaproteobacteria</taxon>
        <taxon>Alteromonadales</taxon>
        <taxon>Alteromonadaceae</taxon>
        <taxon>Glaciecola</taxon>
    </lineage>
</organism>
<proteinExistence type="predicted"/>
<name>A0ABV9LWE2_9ALTE</name>
<keyword evidence="3" id="KW-0449">Lipoprotein</keyword>
<accession>A0ABV9LWE2</accession>
<dbReference type="RefSeq" id="WP_382406602.1">
    <property type="nucleotide sequence ID" value="NZ_JBHSGU010000002.1"/>
</dbReference>
<gene>
    <name evidence="3" type="ORF">ACFO4O_06320</name>
</gene>
<dbReference type="Proteomes" id="UP001595897">
    <property type="component" value="Unassembled WGS sequence"/>
</dbReference>
<keyword evidence="2" id="KW-0732">Signal</keyword>
<dbReference type="PANTHER" id="PTHR37530">
    <property type="entry name" value="OUTER MEMBRANE PROTEIN SLP"/>
    <property type="match status" value="1"/>
</dbReference>
<feature type="signal peptide" evidence="2">
    <location>
        <begin position="1"/>
        <end position="18"/>
    </location>
</feature>
<dbReference type="InterPro" id="IPR004658">
    <property type="entry name" value="OMP_Slp"/>
</dbReference>
<sequence>MKKYFAILAALATLSACSMVPEPIQIADNTPLMSFDKVINSDDALSAQGEKARWGGRIVSVQNKKDVSEIEVIYFPEGHNGKPKTDQQSEGRFKAIVPGFVDPLVFEKDRLITIVGNVSAPEVGIIGEQNYTYPTLNAAGYHMWKQSTDIEVRNVGYQPFFYASPFYNRGWSAWHNPWRPNYYRSRLRVSKYNGHSQGGSVNRVDTKTRTNPPNISEPRPRRPEPAAQVR</sequence>
<evidence type="ECO:0000313" key="3">
    <source>
        <dbReference type="EMBL" id="MFC4699768.1"/>
    </source>
</evidence>
<evidence type="ECO:0000256" key="2">
    <source>
        <dbReference type="SAM" id="SignalP"/>
    </source>
</evidence>
<comment type="caution">
    <text evidence="3">The sequence shown here is derived from an EMBL/GenBank/DDBJ whole genome shotgun (WGS) entry which is preliminary data.</text>
</comment>
<evidence type="ECO:0000256" key="1">
    <source>
        <dbReference type="SAM" id="MobiDB-lite"/>
    </source>
</evidence>
<dbReference type="PANTHER" id="PTHR37530:SF1">
    <property type="entry name" value="OUTER MEMBRANE PROTEIN SLP"/>
    <property type="match status" value="1"/>
</dbReference>
<evidence type="ECO:0000313" key="4">
    <source>
        <dbReference type="Proteomes" id="UP001595897"/>
    </source>
</evidence>
<dbReference type="NCBIfam" id="TIGR00752">
    <property type="entry name" value="slp"/>
    <property type="match status" value="1"/>
</dbReference>
<reference evidence="4" key="1">
    <citation type="journal article" date="2019" name="Int. J. Syst. Evol. Microbiol.">
        <title>The Global Catalogue of Microorganisms (GCM) 10K type strain sequencing project: providing services to taxonomists for standard genome sequencing and annotation.</title>
        <authorList>
            <consortium name="The Broad Institute Genomics Platform"/>
            <consortium name="The Broad Institute Genome Sequencing Center for Infectious Disease"/>
            <person name="Wu L."/>
            <person name="Ma J."/>
        </authorList>
    </citation>
    <scope>NUCLEOTIDE SEQUENCE [LARGE SCALE GENOMIC DNA]</scope>
    <source>
        <strain evidence="4">KACC 12507</strain>
    </source>
</reference>
<dbReference type="PROSITE" id="PS51257">
    <property type="entry name" value="PROKAR_LIPOPROTEIN"/>
    <property type="match status" value="1"/>
</dbReference>
<dbReference type="Pfam" id="PF03843">
    <property type="entry name" value="Slp"/>
    <property type="match status" value="1"/>
</dbReference>
<feature type="region of interest" description="Disordered" evidence="1">
    <location>
        <begin position="194"/>
        <end position="230"/>
    </location>
</feature>
<keyword evidence="4" id="KW-1185">Reference proteome</keyword>
<dbReference type="EMBL" id="JBHSGU010000002">
    <property type="protein sequence ID" value="MFC4699768.1"/>
    <property type="molecule type" value="Genomic_DNA"/>
</dbReference>